<dbReference type="STRING" id="59374.FSU_3028"/>
<dbReference type="KEGG" id="fsc:FSU_3028"/>
<reference evidence="2 5" key="1">
    <citation type="submission" date="2009-10" db="EMBL/GenBank/DDBJ databases">
        <title>Complete sequence of Fibrobacter succinogenes subsp. succinogenes S85.</title>
        <authorList>
            <consortium name="US DOE Joint Genome Institute"/>
            <person name="Lucas S."/>
            <person name="Copeland A."/>
            <person name="Lapidus A."/>
            <person name="Glavina del Rio T."/>
            <person name="Tice H."/>
            <person name="Bruce D."/>
            <person name="Goodwin L."/>
            <person name="Pitluck S."/>
            <person name="Chertkov O."/>
            <person name="Detter J.C."/>
            <person name="Han C."/>
            <person name="Tapia R."/>
            <person name="Larimer F."/>
            <person name="Land M."/>
            <person name="Hauser L."/>
            <person name="Kyrpides N."/>
            <person name="Mikhailova N."/>
            <person name="Weimer P.J."/>
            <person name="Stevenson D.M."/>
            <person name="Boyum J."/>
            <person name="Brumm P.I."/>
            <person name="Mead D."/>
        </authorList>
    </citation>
    <scope>NUCLEOTIDE SEQUENCE [LARGE SCALE GENOMIC DNA]</scope>
    <source>
        <strain evidence="5">ATCC 19169 / S85</strain>
        <strain evidence="2">S85</strain>
    </source>
</reference>
<dbReference type="KEGG" id="fsu:Fisuc_2463"/>
<feature type="transmembrane region" description="Helical" evidence="1">
    <location>
        <begin position="12"/>
        <end position="33"/>
    </location>
</feature>
<dbReference type="EMBL" id="CP002158">
    <property type="protein sequence ID" value="ADL25252.1"/>
    <property type="molecule type" value="Genomic_DNA"/>
</dbReference>
<keyword evidence="1" id="KW-0812">Transmembrane</keyword>
<dbReference type="Proteomes" id="UP000001497">
    <property type="component" value="Chromosome"/>
</dbReference>
<dbReference type="Proteomes" id="UP000000517">
    <property type="component" value="Chromosome"/>
</dbReference>
<keyword evidence="1" id="KW-1133">Transmembrane helix</keyword>
<dbReference type="EMBL" id="CP001792">
    <property type="protein sequence ID" value="ACX76049.1"/>
    <property type="molecule type" value="Genomic_DNA"/>
</dbReference>
<name>C9RLN4_FIBSS</name>
<gene>
    <name evidence="2" type="ordered locus">Fisuc_2463</name>
    <name evidence="3" type="ordered locus">FSU_3028</name>
</gene>
<evidence type="ECO:0000313" key="5">
    <source>
        <dbReference type="Proteomes" id="UP000001497"/>
    </source>
</evidence>
<protein>
    <submittedName>
        <fullName evidence="3">Uncharacterized protein</fullName>
    </submittedName>
</protein>
<dbReference type="HOGENOM" id="CLU_1303384_0_0_0"/>
<reference evidence="3" key="3">
    <citation type="submission" date="2010-08" db="EMBL/GenBank/DDBJ databases">
        <authorList>
            <person name="Durkin A.S."/>
            <person name="Nelson K.E."/>
            <person name="Morrison M."/>
            <person name="Forsberg C.W."/>
            <person name="Wilson D.B."/>
            <person name="Russell J.B."/>
            <person name="Cann I.K.O."/>
            <person name="Mackie R.I."/>
            <person name="White B.A."/>
        </authorList>
    </citation>
    <scope>NUCLEOTIDE SEQUENCE</scope>
    <source>
        <strain evidence="3">S85</strain>
    </source>
</reference>
<dbReference type="RefSeq" id="WP_014547077.1">
    <property type="nucleotide sequence ID" value="NC_013410.1"/>
</dbReference>
<dbReference type="AlphaFoldDB" id="C9RLN4"/>
<organism evidence="3 4">
    <name type="scientific">Fibrobacter succinogenes (strain ATCC 19169 / S85)</name>
    <dbReference type="NCBI Taxonomy" id="59374"/>
    <lineage>
        <taxon>Bacteria</taxon>
        <taxon>Pseudomonadati</taxon>
        <taxon>Fibrobacterota</taxon>
        <taxon>Fibrobacteria</taxon>
        <taxon>Fibrobacterales</taxon>
        <taxon>Fibrobacteraceae</taxon>
        <taxon>Fibrobacter</taxon>
    </lineage>
</organism>
<evidence type="ECO:0000313" key="3">
    <source>
        <dbReference type="EMBL" id="ADL25252.1"/>
    </source>
</evidence>
<accession>C9RLN4</accession>
<keyword evidence="1" id="KW-0472">Membrane</keyword>
<evidence type="ECO:0000313" key="4">
    <source>
        <dbReference type="Proteomes" id="UP000000517"/>
    </source>
</evidence>
<sequence length="211" mass="24650">MTDYWNDPWVTGIVGGFLASIVYATFTKIFAYFGKEARLERKRLKACRMALYNLNERFHISNGQSSSTLSLATLTSEHYIWCLFELHLVWNGTTGKDAFPNDTDFINEAKSWFNDYKSKQMEPAIEVYTPYEMNNLLIEVIMWGINGRPWRYKHLPKCFNRVYNTVLNFPHRLSGKSTKTCNFLYRNSKLPPNNNVTKCILDIIQDADNKM</sequence>
<evidence type="ECO:0000256" key="1">
    <source>
        <dbReference type="SAM" id="Phobius"/>
    </source>
</evidence>
<proteinExistence type="predicted"/>
<evidence type="ECO:0000313" key="2">
    <source>
        <dbReference type="EMBL" id="ACX76049.1"/>
    </source>
</evidence>
<keyword evidence="5" id="KW-1185">Reference proteome</keyword>
<reference evidence="4" key="2">
    <citation type="submission" date="2010-08" db="EMBL/GenBank/DDBJ databases">
        <title>Complete sequence of Fibrobacter succinogenes subsp. succinogenes S85.</title>
        <authorList>
            <person name="Durkin A.S."/>
            <person name="Nelson K.E."/>
            <person name="Morrison M."/>
            <person name="Forsberg C.W."/>
            <person name="Wilson D.B."/>
            <person name="Russell J.B."/>
            <person name="Cann I.K.O."/>
            <person name="Mackie R.I."/>
            <person name="White B.A."/>
        </authorList>
    </citation>
    <scope>NUCLEOTIDE SEQUENCE [LARGE SCALE GENOMIC DNA]</scope>
    <source>
        <strain evidence="4">ATCC 19169 / S85</strain>
    </source>
</reference>